<dbReference type="PRINTS" id="PR01217">
    <property type="entry name" value="PRICHEXTENSN"/>
</dbReference>
<dbReference type="InterPro" id="IPR001214">
    <property type="entry name" value="SET_dom"/>
</dbReference>
<keyword evidence="12" id="KW-1185">Reference proteome</keyword>
<comment type="subcellular location">
    <subcellularLocation>
        <location evidence="1">Chromosome</location>
    </subcellularLocation>
</comment>
<feature type="domain" description="SET" evidence="9">
    <location>
        <begin position="371"/>
        <end position="489"/>
    </location>
</feature>
<dbReference type="PANTHER" id="PTHR46223">
    <property type="entry name" value="HISTONE-LYSINE N-METHYLTRANSFERASE SUV39H"/>
    <property type="match status" value="1"/>
</dbReference>
<dbReference type="SMART" id="SM00317">
    <property type="entry name" value="SET"/>
    <property type="match status" value="1"/>
</dbReference>
<evidence type="ECO:0000259" key="9">
    <source>
        <dbReference type="PROSITE" id="PS50280"/>
    </source>
</evidence>
<dbReference type="EMBL" id="GG745367">
    <property type="protein sequence ID" value="KNE70685.1"/>
    <property type="molecule type" value="Genomic_DNA"/>
</dbReference>
<evidence type="ECO:0000313" key="11">
    <source>
        <dbReference type="EMBL" id="KNE70685.1"/>
    </source>
</evidence>
<feature type="region of interest" description="Disordered" evidence="8">
    <location>
        <begin position="1"/>
        <end position="189"/>
    </location>
</feature>
<evidence type="ECO:0000256" key="8">
    <source>
        <dbReference type="SAM" id="MobiDB-lite"/>
    </source>
</evidence>
<dbReference type="AlphaFoldDB" id="A0A0L0T7H4"/>
<dbReference type="Pfam" id="PF00856">
    <property type="entry name" value="SET"/>
    <property type="match status" value="1"/>
</dbReference>
<evidence type="ECO:0000256" key="5">
    <source>
        <dbReference type="ARBA" id="ARBA00022691"/>
    </source>
</evidence>
<name>A0A0L0T7H4_ALLM3</name>
<dbReference type="OMA" id="TRCDIAM"/>
<protein>
    <recommendedName>
        <fullName evidence="13">SET domain-containing protein</fullName>
    </recommendedName>
</protein>
<dbReference type="PROSITE" id="PS50868">
    <property type="entry name" value="POST_SET"/>
    <property type="match status" value="1"/>
</dbReference>
<evidence type="ECO:0000259" key="10">
    <source>
        <dbReference type="PROSITE" id="PS50868"/>
    </source>
</evidence>
<dbReference type="InterPro" id="IPR050973">
    <property type="entry name" value="H3K9_Histone-Lys_N-MTase"/>
</dbReference>
<dbReference type="InterPro" id="IPR046341">
    <property type="entry name" value="SET_dom_sf"/>
</dbReference>
<organism evidence="11 12">
    <name type="scientific">Allomyces macrogynus (strain ATCC 38327)</name>
    <name type="common">Allomyces javanicus var. macrogynus</name>
    <dbReference type="NCBI Taxonomy" id="578462"/>
    <lineage>
        <taxon>Eukaryota</taxon>
        <taxon>Fungi</taxon>
        <taxon>Fungi incertae sedis</taxon>
        <taxon>Blastocladiomycota</taxon>
        <taxon>Blastocladiomycetes</taxon>
        <taxon>Blastocladiales</taxon>
        <taxon>Blastocladiaceae</taxon>
        <taxon>Allomyces</taxon>
    </lineage>
</organism>
<evidence type="ECO:0000256" key="3">
    <source>
        <dbReference type="ARBA" id="ARBA00022603"/>
    </source>
</evidence>
<dbReference type="GO" id="GO:0032259">
    <property type="term" value="P:methylation"/>
    <property type="evidence" value="ECO:0007669"/>
    <property type="project" value="UniProtKB-KW"/>
</dbReference>
<keyword evidence="5" id="KW-0949">S-adenosyl-L-methionine</keyword>
<dbReference type="STRING" id="578462.A0A0L0T7H4"/>
<feature type="compositionally biased region" description="Low complexity" evidence="8">
    <location>
        <begin position="161"/>
        <end position="174"/>
    </location>
</feature>
<dbReference type="OrthoDB" id="308383at2759"/>
<dbReference type="GO" id="GO:0005694">
    <property type="term" value="C:chromosome"/>
    <property type="evidence" value="ECO:0007669"/>
    <property type="project" value="UniProtKB-SubCell"/>
</dbReference>
<feature type="compositionally biased region" description="Low complexity" evidence="8">
    <location>
        <begin position="119"/>
        <end position="128"/>
    </location>
</feature>
<keyword evidence="6" id="KW-0479">Metal-binding</keyword>
<dbReference type="VEuPathDB" id="FungiDB:AMAG_15442"/>
<dbReference type="InterPro" id="IPR007728">
    <property type="entry name" value="Pre-SET_dom"/>
</dbReference>
<gene>
    <name evidence="11" type="ORF">AMAG_15442</name>
</gene>
<reference evidence="11 12" key="1">
    <citation type="submission" date="2009-11" db="EMBL/GenBank/DDBJ databases">
        <title>Annotation of Allomyces macrogynus ATCC 38327.</title>
        <authorList>
            <consortium name="The Broad Institute Genome Sequencing Platform"/>
            <person name="Russ C."/>
            <person name="Cuomo C."/>
            <person name="Burger G."/>
            <person name="Gray M.W."/>
            <person name="Holland P.W.H."/>
            <person name="King N."/>
            <person name="Lang F.B.F."/>
            <person name="Roger A.J."/>
            <person name="Ruiz-Trillo I."/>
            <person name="Young S.K."/>
            <person name="Zeng Q."/>
            <person name="Gargeya S."/>
            <person name="Fitzgerald M."/>
            <person name="Haas B."/>
            <person name="Abouelleil A."/>
            <person name="Alvarado L."/>
            <person name="Arachchi H.M."/>
            <person name="Berlin A."/>
            <person name="Chapman S.B."/>
            <person name="Gearin G."/>
            <person name="Goldberg J."/>
            <person name="Griggs A."/>
            <person name="Gujja S."/>
            <person name="Hansen M."/>
            <person name="Heiman D."/>
            <person name="Howarth C."/>
            <person name="Larimer J."/>
            <person name="Lui A."/>
            <person name="MacDonald P.J.P."/>
            <person name="McCowen C."/>
            <person name="Montmayeur A."/>
            <person name="Murphy C."/>
            <person name="Neiman D."/>
            <person name="Pearson M."/>
            <person name="Priest M."/>
            <person name="Roberts A."/>
            <person name="Saif S."/>
            <person name="Shea T."/>
            <person name="Sisk P."/>
            <person name="Stolte C."/>
            <person name="Sykes S."/>
            <person name="Wortman J."/>
            <person name="Nusbaum C."/>
            <person name="Birren B."/>
        </authorList>
    </citation>
    <scope>NUCLEOTIDE SEQUENCE [LARGE SCALE GENOMIC DNA]</scope>
    <source>
        <strain evidence="11 12">ATCC 38327</strain>
    </source>
</reference>
<keyword evidence="7" id="KW-0862">Zinc</keyword>
<keyword evidence="3" id="KW-0489">Methyltransferase</keyword>
<feature type="compositionally biased region" description="Basic residues" evidence="8">
    <location>
        <begin position="129"/>
        <end position="138"/>
    </location>
</feature>
<feature type="compositionally biased region" description="Pro residues" evidence="8">
    <location>
        <begin position="78"/>
        <end position="100"/>
    </location>
</feature>
<sequence>MPPPNGSTASRPARTTTVIEIPPSDSEDELPVLPPRPPAAVNTVNAVHPAPVPTPVSPTGASRRTPARALPQKRRHPSPSPPPPTPTPTLPQVPPAPAAPHAPILDDDLDEPGDVVVLAPRAPRAAARPAKHARHKPVHSPPKARLPTSKLPSRPASPGSTAATFQQPTTPPQARARLPESGADANGAKGVAAGANGITTGANGTPAASRLNRTPVKQAWRPFGDDHTERHTIDSFRAEIAKETATSIEIDLTGVTPECLPPKSWTYVTDLTFAPGVDAPDPAFLAGCDCDGKCRLSYNGIVPCECVALLDELTDGKLRGARSLLAPYKANGQLRVLPKAAHEMVELIECNSNCMCDMATCPLRVVQRGPVSIQVGLKFMPHKGWGVYATAPIPRGTFVAQYVGEVLHVTTVRNSAYLFELDYFTREGQQYMIDTAQKGNLARFLNHSCSPNLVQAIVLYDSHNLDFHRVAFFTRCDIAMGEELTFDYTGGIPALPGQDHGAAVANGAADAPVFFKCECGAEGCREMVN</sequence>
<dbReference type="Proteomes" id="UP000054350">
    <property type="component" value="Unassembled WGS sequence"/>
</dbReference>
<evidence type="ECO:0000256" key="6">
    <source>
        <dbReference type="ARBA" id="ARBA00022723"/>
    </source>
</evidence>
<feature type="domain" description="Post-SET" evidence="10">
    <location>
        <begin position="513"/>
        <end position="529"/>
    </location>
</feature>
<dbReference type="Pfam" id="PF05033">
    <property type="entry name" value="Pre-SET"/>
    <property type="match status" value="1"/>
</dbReference>
<keyword evidence="2" id="KW-0158">Chromosome</keyword>
<dbReference type="GO" id="GO:0008270">
    <property type="term" value="F:zinc ion binding"/>
    <property type="evidence" value="ECO:0007669"/>
    <property type="project" value="InterPro"/>
</dbReference>
<evidence type="ECO:0000313" key="12">
    <source>
        <dbReference type="Proteomes" id="UP000054350"/>
    </source>
</evidence>
<evidence type="ECO:0000256" key="1">
    <source>
        <dbReference type="ARBA" id="ARBA00004286"/>
    </source>
</evidence>
<dbReference type="PANTHER" id="PTHR46223:SF3">
    <property type="entry name" value="HISTONE-LYSINE N-METHYLTRANSFERASE SET-23"/>
    <property type="match status" value="1"/>
</dbReference>
<reference evidence="12" key="2">
    <citation type="submission" date="2009-11" db="EMBL/GenBank/DDBJ databases">
        <title>The Genome Sequence of Allomyces macrogynus strain ATCC 38327.</title>
        <authorList>
            <consortium name="The Broad Institute Genome Sequencing Platform"/>
            <person name="Russ C."/>
            <person name="Cuomo C."/>
            <person name="Shea T."/>
            <person name="Young S.K."/>
            <person name="Zeng Q."/>
            <person name="Koehrsen M."/>
            <person name="Haas B."/>
            <person name="Borodovsky M."/>
            <person name="Guigo R."/>
            <person name="Alvarado L."/>
            <person name="Berlin A."/>
            <person name="Borenstein D."/>
            <person name="Chen Z."/>
            <person name="Engels R."/>
            <person name="Freedman E."/>
            <person name="Gellesch M."/>
            <person name="Goldberg J."/>
            <person name="Griggs A."/>
            <person name="Gujja S."/>
            <person name="Heiman D."/>
            <person name="Hepburn T."/>
            <person name="Howarth C."/>
            <person name="Jen D."/>
            <person name="Larson L."/>
            <person name="Lewis B."/>
            <person name="Mehta T."/>
            <person name="Park D."/>
            <person name="Pearson M."/>
            <person name="Roberts A."/>
            <person name="Saif S."/>
            <person name="Shenoy N."/>
            <person name="Sisk P."/>
            <person name="Stolte C."/>
            <person name="Sykes S."/>
            <person name="Walk T."/>
            <person name="White J."/>
            <person name="Yandava C."/>
            <person name="Burger G."/>
            <person name="Gray M.W."/>
            <person name="Holland P.W.H."/>
            <person name="King N."/>
            <person name="Lang F.B.F."/>
            <person name="Roger A.J."/>
            <person name="Ruiz-Trillo I."/>
            <person name="Lander E."/>
            <person name="Nusbaum C."/>
        </authorList>
    </citation>
    <scope>NUCLEOTIDE SEQUENCE [LARGE SCALE GENOMIC DNA]</scope>
    <source>
        <strain evidence="12">ATCC 38327</strain>
    </source>
</reference>
<dbReference type="SUPFAM" id="SSF82199">
    <property type="entry name" value="SET domain"/>
    <property type="match status" value="1"/>
</dbReference>
<feature type="compositionally biased region" description="Polar residues" evidence="8">
    <location>
        <begin position="1"/>
        <end position="18"/>
    </location>
</feature>
<keyword evidence="4" id="KW-0808">Transferase</keyword>
<evidence type="ECO:0000256" key="4">
    <source>
        <dbReference type="ARBA" id="ARBA00022679"/>
    </source>
</evidence>
<dbReference type="InterPro" id="IPR003616">
    <property type="entry name" value="Post-SET_dom"/>
</dbReference>
<accession>A0A0L0T7H4</accession>
<dbReference type="eggNOG" id="KOG1082">
    <property type="taxonomic scope" value="Eukaryota"/>
</dbReference>
<dbReference type="Gene3D" id="2.170.270.10">
    <property type="entry name" value="SET domain"/>
    <property type="match status" value="1"/>
</dbReference>
<evidence type="ECO:0000256" key="2">
    <source>
        <dbReference type="ARBA" id="ARBA00022454"/>
    </source>
</evidence>
<evidence type="ECO:0000256" key="7">
    <source>
        <dbReference type="ARBA" id="ARBA00022833"/>
    </source>
</evidence>
<proteinExistence type="predicted"/>
<dbReference type="GO" id="GO:0042054">
    <property type="term" value="F:histone methyltransferase activity"/>
    <property type="evidence" value="ECO:0007669"/>
    <property type="project" value="InterPro"/>
</dbReference>
<dbReference type="PROSITE" id="PS50280">
    <property type="entry name" value="SET"/>
    <property type="match status" value="1"/>
</dbReference>
<evidence type="ECO:0008006" key="13">
    <source>
        <dbReference type="Google" id="ProtNLM"/>
    </source>
</evidence>
<dbReference type="GO" id="GO:0005634">
    <property type="term" value="C:nucleus"/>
    <property type="evidence" value="ECO:0007669"/>
    <property type="project" value="InterPro"/>
</dbReference>